<dbReference type="PANTHER" id="PTHR30086:SF20">
    <property type="entry name" value="ARGININE EXPORTER PROTEIN ARGO-RELATED"/>
    <property type="match status" value="1"/>
</dbReference>
<keyword evidence="5 6" id="KW-0472">Membrane</keyword>
<comment type="subcellular location">
    <subcellularLocation>
        <location evidence="1">Cell membrane</location>
        <topology evidence="1">Multi-pass membrane protein</topology>
    </subcellularLocation>
</comment>
<reference evidence="7 8" key="1">
    <citation type="submission" date="2018-05" db="EMBL/GenBank/DDBJ databases">
        <title>Genomic Encyclopedia of Type Strains, Phase IV (KMG-IV): sequencing the most valuable type-strain genomes for metagenomic binning, comparative biology and taxonomic classification.</title>
        <authorList>
            <person name="Goeker M."/>
        </authorList>
    </citation>
    <scope>NUCLEOTIDE SEQUENCE [LARGE SCALE GENOMIC DNA]</scope>
    <source>
        <strain evidence="7 8">DSM 16791</strain>
    </source>
</reference>
<dbReference type="Pfam" id="PF01810">
    <property type="entry name" value="LysE"/>
    <property type="match status" value="1"/>
</dbReference>
<accession>A0A317PQA0</accession>
<evidence type="ECO:0000256" key="5">
    <source>
        <dbReference type="ARBA" id="ARBA00023136"/>
    </source>
</evidence>
<dbReference type="Proteomes" id="UP000246352">
    <property type="component" value="Unassembled WGS sequence"/>
</dbReference>
<evidence type="ECO:0000256" key="4">
    <source>
        <dbReference type="ARBA" id="ARBA00022989"/>
    </source>
</evidence>
<evidence type="ECO:0000313" key="7">
    <source>
        <dbReference type="EMBL" id="PWW03369.1"/>
    </source>
</evidence>
<proteinExistence type="predicted"/>
<dbReference type="RefSeq" id="WP_110029944.1">
    <property type="nucleotide sequence ID" value="NZ_QGTR01000001.1"/>
</dbReference>
<dbReference type="GO" id="GO:0015171">
    <property type="term" value="F:amino acid transmembrane transporter activity"/>
    <property type="evidence" value="ECO:0007669"/>
    <property type="project" value="TreeGrafter"/>
</dbReference>
<dbReference type="EMBL" id="QGTR01000001">
    <property type="protein sequence ID" value="PWW03369.1"/>
    <property type="molecule type" value="Genomic_DNA"/>
</dbReference>
<keyword evidence="4 6" id="KW-1133">Transmembrane helix</keyword>
<keyword evidence="2" id="KW-1003">Cell membrane</keyword>
<keyword evidence="8" id="KW-1185">Reference proteome</keyword>
<feature type="transmembrane region" description="Helical" evidence="6">
    <location>
        <begin position="155"/>
        <end position="179"/>
    </location>
</feature>
<dbReference type="InterPro" id="IPR001123">
    <property type="entry name" value="LeuE-type"/>
</dbReference>
<protein>
    <submittedName>
        <fullName evidence="7">Threonine/homoserine/homoserine lactone efflux protein</fullName>
    </submittedName>
</protein>
<evidence type="ECO:0000256" key="1">
    <source>
        <dbReference type="ARBA" id="ARBA00004651"/>
    </source>
</evidence>
<gene>
    <name evidence="7" type="ORF">DFR52_10149</name>
</gene>
<sequence length="214" mass="22916">MQDLALTHTGHLWLFFLLVAGIIILPGMDMAYVMASSLTGGRRSGMAAVSGVVAGGVVHVVMGVLGIGILFKAFPAAFNLMLLTGAVYIAWIGWQLISGAAPLGEVRAGREVTLATSFRRGAINCLLNPKAYLFMLAIFPQFLRPEYGSVWLQAIAMGLIIALTQLAVYGTIALGASGLRLWLRGHHEAQIRLGQAIGVLLILTALWTAWQSWS</sequence>
<dbReference type="OrthoDB" id="9807053at2"/>
<dbReference type="PANTHER" id="PTHR30086">
    <property type="entry name" value="ARGININE EXPORTER PROTEIN ARGO"/>
    <property type="match status" value="1"/>
</dbReference>
<dbReference type="GO" id="GO:0005886">
    <property type="term" value="C:plasma membrane"/>
    <property type="evidence" value="ECO:0007669"/>
    <property type="project" value="UniProtKB-SubCell"/>
</dbReference>
<feature type="transmembrane region" description="Helical" evidence="6">
    <location>
        <begin position="191"/>
        <end position="210"/>
    </location>
</feature>
<organism evidence="7 8">
    <name type="scientific">Hoeflea marina</name>
    <dbReference type="NCBI Taxonomy" id="274592"/>
    <lineage>
        <taxon>Bacteria</taxon>
        <taxon>Pseudomonadati</taxon>
        <taxon>Pseudomonadota</taxon>
        <taxon>Alphaproteobacteria</taxon>
        <taxon>Hyphomicrobiales</taxon>
        <taxon>Rhizobiaceae</taxon>
        <taxon>Hoeflea</taxon>
    </lineage>
</organism>
<comment type="caution">
    <text evidence="7">The sequence shown here is derived from an EMBL/GenBank/DDBJ whole genome shotgun (WGS) entry which is preliminary data.</text>
</comment>
<keyword evidence="3 6" id="KW-0812">Transmembrane</keyword>
<feature type="transmembrane region" description="Helical" evidence="6">
    <location>
        <begin position="77"/>
        <end position="101"/>
    </location>
</feature>
<evidence type="ECO:0000313" key="8">
    <source>
        <dbReference type="Proteomes" id="UP000246352"/>
    </source>
</evidence>
<evidence type="ECO:0000256" key="2">
    <source>
        <dbReference type="ARBA" id="ARBA00022475"/>
    </source>
</evidence>
<evidence type="ECO:0000256" key="3">
    <source>
        <dbReference type="ARBA" id="ARBA00022692"/>
    </source>
</evidence>
<feature type="transmembrane region" description="Helical" evidence="6">
    <location>
        <begin position="12"/>
        <end position="35"/>
    </location>
</feature>
<name>A0A317PQA0_9HYPH</name>
<dbReference type="AlphaFoldDB" id="A0A317PQA0"/>
<evidence type="ECO:0000256" key="6">
    <source>
        <dbReference type="SAM" id="Phobius"/>
    </source>
</evidence>
<feature type="transmembrane region" description="Helical" evidence="6">
    <location>
        <begin position="47"/>
        <end position="71"/>
    </location>
</feature>